<feature type="region of interest" description="Disordered" evidence="1">
    <location>
        <begin position="318"/>
        <end position="386"/>
    </location>
</feature>
<feature type="compositionally biased region" description="Polar residues" evidence="1">
    <location>
        <begin position="259"/>
        <end position="269"/>
    </location>
</feature>
<evidence type="ECO:0000313" key="2">
    <source>
        <dbReference type="EMBL" id="ODM93867.1"/>
    </source>
</evidence>
<dbReference type="Proteomes" id="UP000094527">
    <property type="component" value="Unassembled WGS sequence"/>
</dbReference>
<evidence type="ECO:0000313" key="3">
    <source>
        <dbReference type="Proteomes" id="UP000094527"/>
    </source>
</evidence>
<feature type="compositionally biased region" description="Pro residues" evidence="1">
    <location>
        <begin position="1"/>
        <end position="15"/>
    </location>
</feature>
<dbReference type="EMBL" id="LJIJ01000900">
    <property type="protein sequence ID" value="ODM93867.1"/>
    <property type="molecule type" value="Genomic_DNA"/>
</dbReference>
<comment type="caution">
    <text evidence="2">The sequence shown here is derived from an EMBL/GenBank/DDBJ whole genome shotgun (WGS) entry which is preliminary data.</text>
</comment>
<name>A0A1D2MLJ8_ORCCI</name>
<feature type="compositionally biased region" description="Basic and acidic residues" evidence="1">
    <location>
        <begin position="131"/>
        <end position="140"/>
    </location>
</feature>
<gene>
    <name evidence="2" type="ORF">Ocin01_12815</name>
</gene>
<proteinExistence type="predicted"/>
<sequence length="412" mass="45700">MGFNDSPPPPRPPPSGNGWSSGEKGYQRPPPPPPRPPPSGNGWSSGEKGYQRPPPPPPSGNGWSSGNKGYRPPPRDPPPPSHGWSMGHLPTPFSPNGGGGLGWHQDRDPRTTLGPFRVNLDEDDFMKHVKIKDNHHHDDYPPGYDWVGGKDKGGFSKPDPWAPQDDEDDDRPNQPGVYRILPYGPPPGHIPSGKKTGGWSSNEGRPTEPPPTAEETTTQPTTTTTLEYEADPSEYQLPPSDENYGKGGKGKGDSAANDVDSTSADSQSDSGDKKSRRQSGRPRYDEHGFQYVPWDTKKRSVKRPSILKTKDIYDKFDYDEGGTKWEEPSPTKFRSRTENSIALWKTGSNFSNSQRRDQSADDSESESSSWTYESADRPSQLCPDGRVYSNSLKRCIRIPTTKRYSNREIKLF</sequence>
<dbReference type="AlphaFoldDB" id="A0A1D2MLJ8"/>
<accession>A0A1D2MLJ8</accession>
<reference evidence="2 3" key="1">
    <citation type="journal article" date="2016" name="Genome Biol. Evol.">
        <title>Gene Family Evolution Reflects Adaptation to Soil Environmental Stressors in the Genome of the Collembolan Orchesella cincta.</title>
        <authorList>
            <person name="Faddeeva-Vakhrusheva A."/>
            <person name="Derks M.F."/>
            <person name="Anvar S.Y."/>
            <person name="Agamennone V."/>
            <person name="Suring W."/>
            <person name="Smit S."/>
            <person name="van Straalen N.M."/>
            <person name="Roelofs D."/>
        </authorList>
    </citation>
    <scope>NUCLEOTIDE SEQUENCE [LARGE SCALE GENOMIC DNA]</scope>
    <source>
        <tissue evidence="2">Mixed pool</tissue>
    </source>
</reference>
<evidence type="ECO:0000256" key="1">
    <source>
        <dbReference type="SAM" id="MobiDB-lite"/>
    </source>
</evidence>
<protein>
    <submittedName>
        <fullName evidence="2">Uncharacterized protein</fullName>
    </submittedName>
</protein>
<feature type="compositionally biased region" description="Basic and acidic residues" evidence="1">
    <location>
        <begin position="318"/>
        <end position="329"/>
    </location>
</feature>
<feature type="region of interest" description="Disordered" evidence="1">
    <location>
        <begin position="131"/>
        <end position="305"/>
    </location>
</feature>
<feature type="compositionally biased region" description="Pro residues" evidence="1">
    <location>
        <begin position="28"/>
        <end position="39"/>
    </location>
</feature>
<feature type="compositionally biased region" description="Pro residues" evidence="1">
    <location>
        <begin position="71"/>
        <end position="81"/>
    </location>
</feature>
<feature type="region of interest" description="Disordered" evidence="1">
    <location>
        <begin position="1"/>
        <end position="118"/>
    </location>
</feature>
<feature type="compositionally biased region" description="Low complexity" evidence="1">
    <location>
        <begin position="213"/>
        <end position="227"/>
    </location>
</feature>
<organism evidence="2 3">
    <name type="scientific">Orchesella cincta</name>
    <name type="common">Springtail</name>
    <name type="synonym">Podura cincta</name>
    <dbReference type="NCBI Taxonomy" id="48709"/>
    <lineage>
        <taxon>Eukaryota</taxon>
        <taxon>Metazoa</taxon>
        <taxon>Ecdysozoa</taxon>
        <taxon>Arthropoda</taxon>
        <taxon>Hexapoda</taxon>
        <taxon>Collembola</taxon>
        <taxon>Entomobryomorpha</taxon>
        <taxon>Entomobryoidea</taxon>
        <taxon>Orchesellidae</taxon>
        <taxon>Orchesellinae</taxon>
        <taxon>Orchesella</taxon>
    </lineage>
</organism>
<keyword evidence="3" id="KW-1185">Reference proteome</keyword>